<proteinExistence type="inferred from homology"/>
<evidence type="ECO:0000256" key="2">
    <source>
        <dbReference type="SAM" id="MobiDB-lite"/>
    </source>
</evidence>
<dbReference type="OMA" id="CFAMSAT"/>
<dbReference type="InterPro" id="IPR042089">
    <property type="entry name" value="Peptidase_M13_dom_2"/>
</dbReference>
<feature type="compositionally biased region" description="Polar residues" evidence="2">
    <location>
        <begin position="798"/>
        <end position="817"/>
    </location>
</feature>
<dbReference type="InterPro" id="IPR000718">
    <property type="entry name" value="Peptidase_M13"/>
</dbReference>
<accession>A0A9J6FYY6</accession>
<feature type="region of interest" description="Disordered" evidence="2">
    <location>
        <begin position="798"/>
        <end position="850"/>
    </location>
</feature>
<keyword evidence="6" id="KW-1185">Reference proteome</keyword>
<dbReference type="SUPFAM" id="SSF55486">
    <property type="entry name" value="Metalloproteases ('zincins'), catalytic domain"/>
    <property type="match status" value="1"/>
</dbReference>
<dbReference type="PANTHER" id="PTHR11733">
    <property type="entry name" value="ZINC METALLOPROTEASE FAMILY M13 NEPRILYSIN-RELATED"/>
    <property type="match status" value="1"/>
</dbReference>
<evidence type="ECO:0000256" key="3">
    <source>
        <dbReference type="SAM" id="Phobius"/>
    </source>
</evidence>
<dbReference type="PANTHER" id="PTHR11733:SF241">
    <property type="entry name" value="GH26575P-RELATED"/>
    <property type="match status" value="1"/>
</dbReference>
<protein>
    <recommendedName>
        <fullName evidence="4">Peptidase M13 N-terminal domain-containing protein</fullName>
    </recommendedName>
</protein>
<dbReference type="Pfam" id="PF05649">
    <property type="entry name" value="Peptidase_M13_N"/>
    <property type="match status" value="1"/>
</dbReference>
<dbReference type="GO" id="GO:0016485">
    <property type="term" value="P:protein processing"/>
    <property type="evidence" value="ECO:0007669"/>
    <property type="project" value="TreeGrafter"/>
</dbReference>
<dbReference type="Gene3D" id="3.40.390.10">
    <property type="entry name" value="Collagenase (Catalytic Domain)"/>
    <property type="match status" value="1"/>
</dbReference>
<comment type="similarity">
    <text evidence="1">Belongs to the peptidase M13 family.</text>
</comment>
<organism evidence="5 6">
    <name type="scientific">Haemaphysalis longicornis</name>
    <name type="common">Bush tick</name>
    <dbReference type="NCBI Taxonomy" id="44386"/>
    <lineage>
        <taxon>Eukaryota</taxon>
        <taxon>Metazoa</taxon>
        <taxon>Ecdysozoa</taxon>
        <taxon>Arthropoda</taxon>
        <taxon>Chelicerata</taxon>
        <taxon>Arachnida</taxon>
        <taxon>Acari</taxon>
        <taxon>Parasitiformes</taxon>
        <taxon>Ixodida</taxon>
        <taxon>Ixodoidea</taxon>
        <taxon>Ixodidae</taxon>
        <taxon>Haemaphysalinae</taxon>
        <taxon>Haemaphysalis</taxon>
    </lineage>
</organism>
<sequence length="909" mass="101206">MKPREEPTLKARQSRRVSISSIFISVPGLFKDAREGKQQVTRKQRLDNEALQELLSTLATSQSQATLPRTLQERVRNFVAHLTSLEILRVVAALGLLGFAVTLLIHYVLAAIGGAPVMCRSPVCEYYSGLLAKAMDAAADPCDDFHRHVCSGWDERHSEESFRMNAFRQYAEKLFASAERTATPASGRQDAWQKAALFYQSCRAVLAGGANEMETIKSLLPNSSVFWPEFKESSNLLRMLLSLSAKYDWAAVIHFKLVRNRKVSVSPAKFYGMIMDRRSAALRDNTKMKGYRRYFKEITRRLGTPGTTNLSFDELLSLESRVVLALQSSYSMPMGSATLYNQSLDDVIDLANSSIPKSIWQEELHVHFDMALSGPETVFTIRNLAFFSAFFNLTQSEGESNMTYYVGWVVVQGLSLLANKHVIGYYLDYLDQADTNHHHALFCGNLTHDYMGRAFYVGGLRQELRPSVSKNVSRLVRAVRTAFRERLTLSPWASALPRSGLTANSSAINSRDPSLTILAETLDADGLFERYPNMKETKIFTNMKRATAAYRMTKDDTTMPDILYDGTVRFSEIGQESFHLLPVALGLPFFNMEAPLAVSYGILGNEVSNALATVIFRRMRLATDGTSFEEVRKAIQCFSNNSAASSTADETALELARAAVSVRVLFGAFQEATKGQAPWTLSVFPSATDEQLFFRFWCFSQCGGSRAKAWCNEPLRSPQIQRTIRSYCRRPTKVTYVDYQFGLTSAPSFPGCGRASPQLPRSRCDGANFEGSSDTGCNNDGTRVVIKSGHCQQVPRITNRQTQTNRVPVRDATSSEPRITDHHANQENINAASPAATAENPEDRRHPPIVNTVQVPFPGVLAENIDVEFPTIAQSMTPGTPVQQRRSILTTDNLRQPPHPLPALGPTDM</sequence>
<feature type="transmembrane region" description="Helical" evidence="3">
    <location>
        <begin position="87"/>
        <end position="109"/>
    </location>
</feature>
<keyword evidence="3" id="KW-1133">Transmembrane helix</keyword>
<comment type="caution">
    <text evidence="5">The sequence shown here is derived from an EMBL/GenBank/DDBJ whole genome shotgun (WGS) entry which is preliminary data.</text>
</comment>
<keyword evidence="3" id="KW-0472">Membrane</keyword>
<keyword evidence="3" id="KW-0812">Transmembrane</keyword>
<dbReference type="VEuPathDB" id="VectorBase:HLOH_058510"/>
<evidence type="ECO:0000313" key="6">
    <source>
        <dbReference type="Proteomes" id="UP000821853"/>
    </source>
</evidence>
<dbReference type="GO" id="GO:0005886">
    <property type="term" value="C:plasma membrane"/>
    <property type="evidence" value="ECO:0007669"/>
    <property type="project" value="TreeGrafter"/>
</dbReference>
<dbReference type="Proteomes" id="UP000821853">
    <property type="component" value="Chromosome 2"/>
</dbReference>
<dbReference type="AlphaFoldDB" id="A0A9J6FYY6"/>
<feature type="domain" description="Peptidase M13 N-terminal" evidence="4">
    <location>
        <begin position="141"/>
        <end position="495"/>
    </location>
</feature>
<name>A0A9J6FYY6_HAELO</name>
<gene>
    <name evidence="5" type="ORF">HPB48_001033</name>
</gene>
<dbReference type="PROSITE" id="PS51885">
    <property type="entry name" value="NEPRILYSIN"/>
    <property type="match status" value="1"/>
</dbReference>
<dbReference type="InterPro" id="IPR008753">
    <property type="entry name" value="Peptidase_M13_N"/>
</dbReference>
<dbReference type="Gene3D" id="1.10.1380.10">
    <property type="entry name" value="Neutral endopeptidase , domain2"/>
    <property type="match status" value="1"/>
</dbReference>
<evidence type="ECO:0000259" key="4">
    <source>
        <dbReference type="Pfam" id="PF05649"/>
    </source>
</evidence>
<feature type="region of interest" description="Disordered" evidence="2">
    <location>
        <begin position="875"/>
        <end position="909"/>
    </location>
</feature>
<evidence type="ECO:0000313" key="5">
    <source>
        <dbReference type="EMBL" id="KAH9368067.1"/>
    </source>
</evidence>
<dbReference type="GO" id="GO:0004222">
    <property type="term" value="F:metalloendopeptidase activity"/>
    <property type="evidence" value="ECO:0007669"/>
    <property type="project" value="InterPro"/>
</dbReference>
<reference evidence="5 6" key="1">
    <citation type="journal article" date="2020" name="Cell">
        <title>Large-Scale Comparative Analyses of Tick Genomes Elucidate Their Genetic Diversity and Vector Capacities.</title>
        <authorList>
            <consortium name="Tick Genome and Microbiome Consortium (TIGMIC)"/>
            <person name="Jia N."/>
            <person name="Wang J."/>
            <person name="Shi W."/>
            <person name="Du L."/>
            <person name="Sun Y."/>
            <person name="Zhan W."/>
            <person name="Jiang J.F."/>
            <person name="Wang Q."/>
            <person name="Zhang B."/>
            <person name="Ji P."/>
            <person name="Bell-Sakyi L."/>
            <person name="Cui X.M."/>
            <person name="Yuan T.T."/>
            <person name="Jiang B.G."/>
            <person name="Yang W.F."/>
            <person name="Lam T.T."/>
            <person name="Chang Q.C."/>
            <person name="Ding S.J."/>
            <person name="Wang X.J."/>
            <person name="Zhu J.G."/>
            <person name="Ruan X.D."/>
            <person name="Zhao L."/>
            <person name="Wei J.T."/>
            <person name="Ye R.Z."/>
            <person name="Que T.C."/>
            <person name="Du C.H."/>
            <person name="Zhou Y.H."/>
            <person name="Cheng J.X."/>
            <person name="Dai P.F."/>
            <person name="Guo W.B."/>
            <person name="Han X.H."/>
            <person name="Huang E.J."/>
            <person name="Li L.F."/>
            <person name="Wei W."/>
            <person name="Gao Y.C."/>
            <person name="Liu J.Z."/>
            <person name="Shao H.Z."/>
            <person name="Wang X."/>
            <person name="Wang C.C."/>
            <person name="Yang T.C."/>
            <person name="Huo Q.B."/>
            <person name="Li W."/>
            <person name="Chen H.Y."/>
            <person name="Chen S.E."/>
            <person name="Zhou L.G."/>
            <person name="Ni X.B."/>
            <person name="Tian J.H."/>
            <person name="Sheng Y."/>
            <person name="Liu T."/>
            <person name="Pan Y.S."/>
            <person name="Xia L.Y."/>
            <person name="Li J."/>
            <person name="Zhao F."/>
            <person name="Cao W.C."/>
        </authorList>
    </citation>
    <scope>NUCLEOTIDE SEQUENCE [LARGE SCALE GENOMIC DNA]</scope>
    <source>
        <strain evidence="5">HaeL-2018</strain>
    </source>
</reference>
<dbReference type="InterPro" id="IPR024079">
    <property type="entry name" value="MetalloPept_cat_dom_sf"/>
</dbReference>
<dbReference type="OrthoDB" id="6503218at2759"/>
<evidence type="ECO:0000256" key="1">
    <source>
        <dbReference type="ARBA" id="ARBA00007357"/>
    </source>
</evidence>
<feature type="compositionally biased region" description="Polar residues" evidence="2">
    <location>
        <begin position="875"/>
        <end position="894"/>
    </location>
</feature>
<dbReference type="EMBL" id="JABSTR010000004">
    <property type="protein sequence ID" value="KAH9368067.1"/>
    <property type="molecule type" value="Genomic_DNA"/>
</dbReference>